<keyword evidence="2" id="KW-1185">Reference proteome</keyword>
<dbReference type="EMBL" id="LPUF01000001">
    <property type="protein sequence ID" value="OQK17228.1"/>
    <property type="molecule type" value="Genomic_DNA"/>
</dbReference>
<gene>
    <name evidence="1" type="ORF">AU255_04870</name>
</gene>
<comment type="caution">
    <text evidence="1">The sequence shown here is derived from an EMBL/GenBank/DDBJ whole genome shotgun (WGS) entry which is preliminary data.</text>
</comment>
<evidence type="ECO:0000313" key="1">
    <source>
        <dbReference type="EMBL" id="OQK17228.1"/>
    </source>
</evidence>
<protein>
    <submittedName>
        <fullName evidence="1">Uncharacterized protein</fullName>
    </submittedName>
</protein>
<organism evidence="1 2">
    <name type="scientific">Methyloprofundus sedimenti</name>
    <dbReference type="NCBI Taxonomy" id="1420851"/>
    <lineage>
        <taxon>Bacteria</taxon>
        <taxon>Pseudomonadati</taxon>
        <taxon>Pseudomonadota</taxon>
        <taxon>Gammaproteobacteria</taxon>
        <taxon>Methylococcales</taxon>
        <taxon>Methylococcaceae</taxon>
        <taxon>Methyloprofundus</taxon>
    </lineage>
</organism>
<evidence type="ECO:0000313" key="2">
    <source>
        <dbReference type="Proteomes" id="UP000191980"/>
    </source>
</evidence>
<dbReference type="Proteomes" id="UP000191980">
    <property type="component" value="Unassembled WGS sequence"/>
</dbReference>
<sequence length="76" mass="8909">MRDGIPVLVRLPEINYIDDKANKPVRINQHTDAQRKYTYDRDSHIDKLDKALDAAQKNGWTVLDMQQDWIVIYPAN</sequence>
<name>A0A1V8M6U9_9GAMM</name>
<proteinExistence type="predicted"/>
<dbReference type="STRING" id="1420851.AU255_04870"/>
<dbReference type="RefSeq" id="WP_080521841.1">
    <property type="nucleotide sequence ID" value="NZ_LPUF01000001.1"/>
</dbReference>
<reference evidence="1 2" key="1">
    <citation type="submission" date="2015-12" db="EMBL/GenBank/DDBJ databases">
        <authorList>
            <person name="Shamseldin A."/>
            <person name="Moawad H."/>
            <person name="Abd El-Rahim W.M."/>
            <person name="Sadowsky M.J."/>
        </authorList>
    </citation>
    <scope>NUCLEOTIDE SEQUENCE [LARGE SCALE GENOMIC DNA]</scope>
    <source>
        <strain evidence="1 2">WF1</strain>
    </source>
</reference>
<accession>A0A1V8M6U9</accession>
<dbReference type="AlphaFoldDB" id="A0A1V8M6U9"/>